<dbReference type="AlphaFoldDB" id="A0AAW1K0M8"/>
<gene>
    <name evidence="1" type="ORF">QE152_g25577</name>
</gene>
<proteinExistence type="predicted"/>
<accession>A0AAW1K0M8</accession>
<evidence type="ECO:0000313" key="1">
    <source>
        <dbReference type="EMBL" id="KAK9711240.1"/>
    </source>
</evidence>
<dbReference type="EMBL" id="JASPKY010000283">
    <property type="protein sequence ID" value="KAK9711240.1"/>
    <property type="molecule type" value="Genomic_DNA"/>
</dbReference>
<keyword evidence="2" id="KW-1185">Reference proteome</keyword>
<sequence>MPTNTSPELLCSATQTSLTKNGKRRAAQVVVLSLTTSPPIFKRMKQIHDNPSCCTAKPYSPEEAMAPVIDTDLGKRIIFTYKKQCYPSNIKISETEVQIPVQDILNHAIQRLAYVQQDVLLLHHDHASNIPIQVTYKWGLDGSGGHSIYKQCFANNSMYADTNIILCAIVPLQMCEVNAKGKQIFWQNPYPSSSRYSLIIRLQIQKEAKEAVKLHYQATEEEILRLYPTQVTLADKCYTFQHLPVCTMMDGKTCNVLTDTSSSPACNVCKATPKQLNNLDLLLKKQYSTTSSNFGISILHSSL</sequence>
<comment type="caution">
    <text evidence="1">The sequence shown here is derived from an EMBL/GenBank/DDBJ whole genome shotgun (WGS) entry which is preliminary data.</text>
</comment>
<evidence type="ECO:0000313" key="2">
    <source>
        <dbReference type="Proteomes" id="UP001458880"/>
    </source>
</evidence>
<protein>
    <submittedName>
        <fullName evidence="1">Uncharacterized protein</fullName>
    </submittedName>
</protein>
<organism evidence="1 2">
    <name type="scientific">Popillia japonica</name>
    <name type="common">Japanese beetle</name>
    <dbReference type="NCBI Taxonomy" id="7064"/>
    <lineage>
        <taxon>Eukaryota</taxon>
        <taxon>Metazoa</taxon>
        <taxon>Ecdysozoa</taxon>
        <taxon>Arthropoda</taxon>
        <taxon>Hexapoda</taxon>
        <taxon>Insecta</taxon>
        <taxon>Pterygota</taxon>
        <taxon>Neoptera</taxon>
        <taxon>Endopterygota</taxon>
        <taxon>Coleoptera</taxon>
        <taxon>Polyphaga</taxon>
        <taxon>Scarabaeiformia</taxon>
        <taxon>Scarabaeidae</taxon>
        <taxon>Rutelinae</taxon>
        <taxon>Popillia</taxon>
    </lineage>
</organism>
<reference evidence="1 2" key="1">
    <citation type="journal article" date="2024" name="BMC Genomics">
        <title>De novo assembly and annotation of Popillia japonica's genome with initial clues to its potential as an invasive pest.</title>
        <authorList>
            <person name="Cucini C."/>
            <person name="Boschi S."/>
            <person name="Funari R."/>
            <person name="Cardaioli E."/>
            <person name="Iannotti N."/>
            <person name="Marturano G."/>
            <person name="Paoli F."/>
            <person name="Bruttini M."/>
            <person name="Carapelli A."/>
            <person name="Frati F."/>
            <person name="Nardi F."/>
        </authorList>
    </citation>
    <scope>NUCLEOTIDE SEQUENCE [LARGE SCALE GENOMIC DNA]</scope>
    <source>
        <strain evidence="1">DMR45628</strain>
    </source>
</reference>
<name>A0AAW1K0M8_POPJA</name>
<dbReference type="Proteomes" id="UP001458880">
    <property type="component" value="Unassembled WGS sequence"/>
</dbReference>